<protein>
    <submittedName>
        <fullName evidence="2">Pilus assembly protein, PilO</fullName>
    </submittedName>
</protein>
<gene>
    <name evidence="2" type="ORF">GALL_369910</name>
</gene>
<dbReference type="InterPro" id="IPR014717">
    <property type="entry name" value="Transl_elong_EF1B/ribsomal_bS6"/>
</dbReference>
<name>A0A1J5QUT3_9ZZZZ</name>
<comment type="caution">
    <text evidence="2">The sequence shown here is derived from an EMBL/GenBank/DDBJ whole genome shotgun (WGS) entry which is preliminary data.</text>
</comment>
<accession>A0A1J5QUT3</accession>
<keyword evidence="1" id="KW-0472">Membrane</keyword>
<proteinExistence type="predicted"/>
<organism evidence="2">
    <name type="scientific">mine drainage metagenome</name>
    <dbReference type="NCBI Taxonomy" id="410659"/>
    <lineage>
        <taxon>unclassified sequences</taxon>
        <taxon>metagenomes</taxon>
        <taxon>ecological metagenomes</taxon>
    </lineage>
</organism>
<reference evidence="2" key="1">
    <citation type="submission" date="2016-10" db="EMBL/GenBank/DDBJ databases">
        <title>Sequence of Gallionella enrichment culture.</title>
        <authorList>
            <person name="Poehlein A."/>
            <person name="Muehling M."/>
            <person name="Daniel R."/>
        </authorList>
    </citation>
    <scope>NUCLEOTIDE SEQUENCE</scope>
</reference>
<feature type="transmembrane region" description="Helical" evidence="1">
    <location>
        <begin position="6"/>
        <end position="25"/>
    </location>
</feature>
<keyword evidence="1" id="KW-1133">Transmembrane helix</keyword>
<dbReference type="Gene3D" id="3.30.70.60">
    <property type="match status" value="1"/>
</dbReference>
<evidence type="ECO:0000256" key="1">
    <source>
        <dbReference type="SAM" id="Phobius"/>
    </source>
</evidence>
<keyword evidence="1" id="KW-0812">Transmembrane</keyword>
<sequence>MNKNKLWTVGAVSVMVAIVGGGWLLGIQPQLTMAANADRTRVGVEAQNSTNEALLVRLKRDYQGIDALRQQLDSLRVAIPADAQMSTFVKELNILASTHKVTVKSITVNDAKPFTLAGTPSNGAQKAPTNPKINPANFVVIPVQFSVTGTYAKVLDFVHDVQMGPRLFLVATLSSAASSNSPGVVALKKAVVSSPGTVDATIGGFVYVLLESGQK</sequence>
<dbReference type="EMBL" id="MLJW01000950">
    <property type="protein sequence ID" value="OIQ81243.1"/>
    <property type="molecule type" value="Genomic_DNA"/>
</dbReference>
<dbReference type="AlphaFoldDB" id="A0A1J5QUT3"/>
<evidence type="ECO:0000313" key="2">
    <source>
        <dbReference type="EMBL" id="OIQ81243.1"/>
    </source>
</evidence>